<feature type="domain" description="YgjP-like metallopeptidase" evidence="1">
    <location>
        <begin position="29"/>
        <end position="236"/>
    </location>
</feature>
<dbReference type="CDD" id="cd07344">
    <property type="entry name" value="M48_yhfN_like"/>
    <property type="match status" value="1"/>
</dbReference>
<dbReference type="Pfam" id="PF01863">
    <property type="entry name" value="YgjP-like"/>
    <property type="match status" value="1"/>
</dbReference>
<reference evidence="2" key="1">
    <citation type="submission" date="2020-02" db="EMBL/GenBank/DDBJ databases">
        <authorList>
            <person name="Meier V. D."/>
        </authorList>
    </citation>
    <scope>NUCLEOTIDE SEQUENCE</scope>
    <source>
        <strain evidence="2">AVDCRST_MAG18</strain>
    </source>
</reference>
<sequence>MPEPSTPTRSITLAGREVRYSVRRSPRARKIGLRISPARGLEVVVPARGHLPDIPALLREKAAWIVGALDRMAAQVPPSATPRDGTLLPYRGEDHRLILRTVPDSRAMVARDAAAGTITVTLPDAADSPVPILEWWYREEARAALNARAQVFAAALGVTYARLTIRDGRSRWGSCSSVGSLNFSWRLILAPPTVLDYVVIHELAHRRELNHSPRFWAIVAAHCPDHWAQGRWLKDHGAALMAVLRAGEGG</sequence>
<dbReference type="Gene3D" id="3.30.2010.10">
    <property type="entry name" value="Metalloproteases ('zincins'), catalytic domain"/>
    <property type="match status" value="1"/>
</dbReference>
<name>A0A6J4VH51_9BACT</name>
<dbReference type="InterPro" id="IPR053136">
    <property type="entry name" value="UTP_pyrophosphatase-like"/>
</dbReference>
<evidence type="ECO:0000259" key="1">
    <source>
        <dbReference type="Pfam" id="PF01863"/>
    </source>
</evidence>
<gene>
    <name evidence="2" type="ORF">AVDCRST_MAG18-2854</name>
</gene>
<protein>
    <submittedName>
        <fullName evidence="2">Zinc metalloprotease</fullName>
    </submittedName>
</protein>
<accession>A0A6J4VH51</accession>
<dbReference type="InterPro" id="IPR002725">
    <property type="entry name" value="YgjP-like_metallopeptidase"/>
</dbReference>
<keyword evidence="2" id="KW-0645">Protease</keyword>
<dbReference type="AlphaFoldDB" id="A0A6J4VH51"/>
<dbReference type="GO" id="GO:0006508">
    <property type="term" value="P:proteolysis"/>
    <property type="evidence" value="ECO:0007669"/>
    <property type="project" value="UniProtKB-KW"/>
</dbReference>
<dbReference type="GO" id="GO:0008237">
    <property type="term" value="F:metallopeptidase activity"/>
    <property type="evidence" value="ECO:0007669"/>
    <property type="project" value="UniProtKB-KW"/>
</dbReference>
<dbReference type="EMBL" id="CADCWN010000217">
    <property type="protein sequence ID" value="CAA9578711.1"/>
    <property type="molecule type" value="Genomic_DNA"/>
</dbReference>
<dbReference type="PANTHER" id="PTHR30399">
    <property type="entry name" value="UNCHARACTERIZED PROTEIN YGJP"/>
    <property type="match status" value="1"/>
</dbReference>
<keyword evidence="2" id="KW-0482">Metalloprotease</keyword>
<evidence type="ECO:0000313" key="2">
    <source>
        <dbReference type="EMBL" id="CAA9578711.1"/>
    </source>
</evidence>
<keyword evidence="2" id="KW-0378">Hydrolase</keyword>
<proteinExistence type="predicted"/>
<organism evidence="2">
    <name type="scientific">uncultured Thermomicrobiales bacterium</name>
    <dbReference type="NCBI Taxonomy" id="1645740"/>
    <lineage>
        <taxon>Bacteria</taxon>
        <taxon>Pseudomonadati</taxon>
        <taxon>Thermomicrobiota</taxon>
        <taxon>Thermomicrobia</taxon>
        <taxon>Thermomicrobiales</taxon>
        <taxon>environmental samples</taxon>
    </lineage>
</organism>
<dbReference type="PANTHER" id="PTHR30399:SF1">
    <property type="entry name" value="UTP PYROPHOSPHATASE"/>
    <property type="match status" value="1"/>
</dbReference>